<dbReference type="GeneID" id="63732855"/>
<evidence type="ECO:0000256" key="5">
    <source>
        <dbReference type="ARBA" id="ARBA00022741"/>
    </source>
</evidence>
<dbReference type="PROSITE" id="PS00211">
    <property type="entry name" value="ABC_TRANSPORTER_1"/>
    <property type="match status" value="1"/>
</dbReference>
<sequence>MAYSSSSDGLNTRDLEQNDGHNFLMNNSVQIFSWNDLTVTVKDRRTKQPRNLIENINGSVQQGELVALMGPSGCGKTTLLNVLARRAASSGAKSSGHCYINGGEIENATFGRVTSYVEQEDALIGSLTVQETLKFAADLSLPGFVRNSERVARIKMLLEAFGIQNQASTLVGTPIRKGISGGQKRRVSVASQLITCPKILFLDEPTSGLDSTASYEVISYIKKLARANKLIIIASIHQPSTATFQLFDKLLLLSGGKTCYYGPVRDVPSYFGGIGYPVPPQTNPAEFMLDIVSSDFASNKSSMQDDVTKIQTAWTRSSQSGGLVRQSGELAEKNSRNIKMDETSRPGLLGITLSLLHRSFIKSYRDVVAYGIRIVMYMGLAIMMGTVWLRLKTDQDYIQSFINAIFFGSAFMSFMAVAYVPAFLEDRATFTKERANGLYGALPFIISNFIIGLPFLFLISILFSILFLDLVAAESLVVFVTSIFPNFVIALALVAFANGLWMSVGGFLVSPTILNPFWKYVFHYIDYQAYVFQGMMVNEFASRTYSCGAGCNCMYTPDPASYCQIRGTAVLEKYGYATGRTGKWVGILIGIIAVYRLFGFVVLFLRKR</sequence>
<dbReference type="InterPro" id="IPR003439">
    <property type="entry name" value="ABC_transporter-like_ATP-bd"/>
</dbReference>
<keyword evidence="6" id="KW-0067">ATP-binding</keyword>
<feature type="transmembrane region" description="Helical" evidence="9">
    <location>
        <begin position="444"/>
        <end position="468"/>
    </location>
</feature>
<feature type="transmembrane region" description="Helical" evidence="9">
    <location>
        <begin position="367"/>
        <end position="389"/>
    </location>
</feature>
<dbReference type="GO" id="GO:0016020">
    <property type="term" value="C:membrane"/>
    <property type="evidence" value="ECO:0007669"/>
    <property type="project" value="UniProtKB-SubCell"/>
</dbReference>
<keyword evidence="8 9" id="KW-0472">Membrane</keyword>
<dbReference type="Pfam" id="PF19055">
    <property type="entry name" value="ABC2_membrane_7"/>
    <property type="match status" value="1"/>
</dbReference>
<comment type="similarity">
    <text evidence="2">Belongs to the ABC transporter superfamily. ABCG family. Eye pigment precursor importer (TC 3.A.1.204) subfamily.</text>
</comment>
<gene>
    <name evidence="11" type="ORF">ASPVEDRAFT_83247</name>
</gene>
<accession>A0A1L9PJK7</accession>
<proteinExistence type="inferred from homology"/>
<feature type="transmembrane region" description="Helical" evidence="9">
    <location>
        <begin position="475"/>
        <end position="501"/>
    </location>
</feature>
<dbReference type="Pfam" id="PF01061">
    <property type="entry name" value="ABC2_membrane"/>
    <property type="match status" value="1"/>
</dbReference>
<dbReference type="AlphaFoldDB" id="A0A1L9PJK7"/>
<evidence type="ECO:0000256" key="6">
    <source>
        <dbReference type="ARBA" id="ARBA00022840"/>
    </source>
</evidence>
<dbReference type="PROSITE" id="PS50893">
    <property type="entry name" value="ABC_TRANSPORTER_2"/>
    <property type="match status" value="1"/>
</dbReference>
<keyword evidence="3" id="KW-0813">Transport</keyword>
<protein>
    <recommendedName>
        <fullName evidence="10">ABC transporter domain-containing protein</fullName>
    </recommendedName>
</protein>
<dbReference type="InterPro" id="IPR017871">
    <property type="entry name" value="ABC_transporter-like_CS"/>
</dbReference>
<dbReference type="OrthoDB" id="66620at2759"/>
<comment type="subcellular location">
    <subcellularLocation>
        <location evidence="1">Membrane</location>
        <topology evidence="1">Multi-pass membrane protein</topology>
    </subcellularLocation>
</comment>
<dbReference type="GO" id="GO:0140359">
    <property type="term" value="F:ABC-type transporter activity"/>
    <property type="evidence" value="ECO:0007669"/>
    <property type="project" value="InterPro"/>
</dbReference>
<dbReference type="SMART" id="SM00382">
    <property type="entry name" value="AAA"/>
    <property type="match status" value="1"/>
</dbReference>
<dbReference type="InterPro" id="IPR027417">
    <property type="entry name" value="P-loop_NTPase"/>
</dbReference>
<dbReference type="Proteomes" id="UP000184073">
    <property type="component" value="Unassembled WGS sequence"/>
</dbReference>
<evidence type="ECO:0000256" key="7">
    <source>
        <dbReference type="ARBA" id="ARBA00022989"/>
    </source>
</evidence>
<feature type="transmembrane region" description="Helical" evidence="9">
    <location>
        <begin position="401"/>
        <end position="424"/>
    </location>
</feature>
<dbReference type="InterPro" id="IPR043926">
    <property type="entry name" value="ABCG_dom"/>
</dbReference>
<evidence type="ECO:0000313" key="12">
    <source>
        <dbReference type="Proteomes" id="UP000184073"/>
    </source>
</evidence>
<keyword evidence="7 9" id="KW-1133">Transmembrane helix</keyword>
<dbReference type="VEuPathDB" id="FungiDB:ASPVEDRAFT_83247"/>
<dbReference type="PANTHER" id="PTHR48042">
    <property type="entry name" value="ABC TRANSPORTER G FAMILY MEMBER 11"/>
    <property type="match status" value="1"/>
</dbReference>
<dbReference type="GO" id="GO:0016887">
    <property type="term" value="F:ATP hydrolysis activity"/>
    <property type="evidence" value="ECO:0007669"/>
    <property type="project" value="InterPro"/>
</dbReference>
<evidence type="ECO:0000259" key="10">
    <source>
        <dbReference type="PROSITE" id="PS50893"/>
    </source>
</evidence>
<evidence type="ECO:0000256" key="2">
    <source>
        <dbReference type="ARBA" id="ARBA00005814"/>
    </source>
</evidence>
<dbReference type="FunFam" id="3.40.50.300:FF:001305">
    <property type="entry name" value="ABCG transporter ABC superfamily"/>
    <property type="match status" value="1"/>
</dbReference>
<dbReference type="InterPro" id="IPR003593">
    <property type="entry name" value="AAA+_ATPase"/>
</dbReference>
<evidence type="ECO:0000313" key="11">
    <source>
        <dbReference type="EMBL" id="OJJ01717.1"/>
    </source>
</evidence>
<evidence type="ECO:0000256" key="1">
    <source>
        <dbReference type="ARBA" id="ARBA00004141"/>
    </source>
</evidence>
<feature type="transmembrane region" description="Helical" evidence="9">
    <location>
        <begin position="584"/>
        <end position="605"/>
    </location>
</feature>
<dbReference type="STRING" id="1036611.A0A1L9PJK7"/>
<keyword evidence="12" id="KW-1185">Reference proteome</keyword>
<dbReference type="RefSeq" id="XP_040667479.1">
    <property type="nucleotide sequence ID" value="XM_040817344.1"/>
</dbReference>
<dbReference type="Pfam" id="PF00005">
    <property type="entry name" value="ABC_tran"/>
    <property type="match status" value="1"/>
</dbReference>
<dbReference type="PANTHER" id="PTHR48042:SF11">
    <property type="entry name" value="ABC TRANSPORTER G FAMILY MEMBER 11"/>
    <property type="match status" value="1"/>
</dbReference>
<evidence type="ECO:0000256" key="8">
    <source>
        <dbReference type="ARBA" id="ARBA00023136"/>
    </source>
</evidence>
<dbReference type="SUPFAM" id="SSF52540">
    <property type="entry name" value="P-loop containing nucleoside triphosphate hydrolases"/>
    <property type="match status" value="1"/>
</dbReference>
<evidence type="ECO:0000256" key="3">
    <source>
        <dbReference type="ARBA" id="ARBA00022448"/>
    </source>
</evidence>
<reference evidence="12" key="1">
    <citation type="journal article" date="2017" name="Genome Biol.">
        <title>Comparative genomics reveals high biological diversity and specific adaptations in the industrially and medically important fungal genus Aspergillus.</title>
        <authorList>
            <person name="de Vries R.P."/>
            <person name="Riley R."/>
            <person name="Wiebenga A."/>
            <person name="Aguilar-Osorio G."/>
            <person name="Amillis S."/>
            <person name="Uchima C.A."/>
            <person name="Anderluh G."/>
            <person name="Asadollahi M."/>
            <person name="Askin M."/>
            <person name="Barry K."/>
            <person name="Battaglia E."/>
            <person name="Bayram O."/>
            <person name="Benocci T."/>
            <person name="Braus-Stromeyer S.A."/>
            <person name="Caldana C."/>
            <person name="Canovas D."/>
            <person name="Cerqueira G.C."/>
            <person name="Chen F."/>
            <person name="Chen W."/>
            <person name="Choi C."/>
            <person name="Clum A."/>
            <person name="Dos Santos R.A."/>
            <person name="Damasio A.R."/>
            <person name="Diallinas G."/>
            <person name="Emri T."/>
            <person name="Fekete E."/>
            <person name="Flipphi M."/>
            <person name="Freyberg S."/>
            <person name="Gallo A."/>
            <person name="Gournas C."/>
            <person name="Habgood R."/>
            <person name="Hainaut M."/>
            <person name="Harispe M.L."/>
            <person name="Henrissat B."/>
            <person name="Hilden K.S."/>
            <person name="Hope R."/>
            <person name="Hossain A."/>
            <person name="Karabika E."/>
            <person name="Karaffa L."/>
            <person name="Karanyi Z."/>
            <person name="Krasevec N."/>
            <person name="Kuo A."/>
            <person name="Kusch H."/>
            <person name="LaButti K."/>
            <person name="Lagendijk E.L."/>
            <person name="Lapidus A."/>
            <person name="Levasseur A."/>
            <person name="Lindquist E."/>
            <person name="Lipzen A."/>
            <person name="Logrieco A.F."/>
            <person name="MacCabe A."/>
            <person name="Maekelae M.R."/>
            <person name="Malavazi I."/>
            <person name="Melin P."/>
            <person name="Meyer V."/>
            <person name="Mielnichuk N."/>
            <person name="Miskei M."/>
            <person name="Molnar A.P."/>
            <person name="Mule G."/>
            <person name="Ngan C.Y."/>
            <person name="Orejas M."/>
            <person name="Orosz E."/>
            <person name="Ouedraogo J.P."/>
            <person name="Overkamp K.M."/>
            <person name="Park H.-S."/>
            <person name="Perrone G."/>
            <person name="Piumi F."/>
            <person name="Punt P.J."/>
            <person name="Ram A.F."/>
            <person name="Ramon A."/>
            <person name="Rauscher S."/>
            <person name="Record E."/>
            <person name="Riano-Pachon D.M."/>
            <person name="Robert V."/>
            <person name="Roehrig J."/>
            <person name="Ruller R."/>
            <person name="Salamov A."/>
            <person name="Salih N.S."/>
            <person name="Samson R.A."/>
            <person name="Sandor E."/>
            <person name="Sanguinetti M."/>
            <person name="Schuetze T."/>
            <person name="Sepcic K."/>
            <person name="Shelest E."/>
            <person name="Sherlock G."/>
            <person name="Sophianopoulou V."/>
            <person name="Squina F.M."/>
            <person name="Sun H."/>
            <person name="Susca A."/>
            <person name="Todd R.B."/>
            <person name="Tsang A."/>
            <person name="Unkles S.E."/>
            <person name="van de Wiele N."/>
            <person name="van Rossen-Uffink D."/>
            <person name="Oliveira J.V."/>
            <person name="Vesth T.C."/>
            <person name="Visser J."/>
            <person name="Yu J.-H."/>
            <person name="Zhou M."/>
            <person name="Andersen M.R."/>
            <person name="Archer D.B."/>
            <person name="Baker S.E."/>
            <person name="Benoit I."/>
            <person name="Brakhage A.A."/>
            <person name="Braus G.H."/>
            <person name="Fischer R."/>
            <person name="Frisvad J.C."/>
            <person name="Goldman G.H."/>
            <person name="Houbraken J."/>
            <person name="Oakley B."/>
            <person name="Pocsi I."/>
            <person name="Scazzocchio C."/>
            <person name="Seiboth B."/>
            <person name="vanKuyk P.A."/>
            <person name="Wortman J."/>
            <person name="Dyer P.S."/>
            <person name="Grigoriev I.V."/>
        </authorList>
    </citation>
    <scope>NUCLEOTIDE SEQUENCE [LARGE SCALE GENOMIC DNA]</scope>
    <source>
        <strain evidence="12">CBS 583.65</strain>
    </source>
</reference>
<dbReference type="Gene3D" id="3.40.50.300">
    <property type="entry name" value="P-loop containing nucleotide triphosphate hydrolases"/>
    <property type="match status" value="1"/>
</dbReference>
<organism evidence="11 12">
    <name type="scientific">Aspergillus versicolor CBS 583.65</name>
    <dbReference type="NCBI Taxonomy" id="1036611"/>
    <lineage>
        <taxon>Eukaryota</taxon>
        <taxon>Fungi</taxon>
        <taxon>Dikarya</taxon>
        <taxon>Ascomycota</taxon>
        <taxon>Pezizomycotina</taxon>
        <taxon>Eurotiomycetes</taxon>
        <taxon>Eurotiomycetidae</taxon>
        <taxon>Eurotiales</taxon>
        <taxon>Aspergillaceae</taxon>
        <taxon>Aspergillus</taxon>
        <taxon>Aspergillus subgen. Nidulantes</taxon>
    </lineage>
</organism>
<dbReference type="GO" id="GO:0005524">
    <property type="term" value="F:ATP binding"/>
    <property type="evidence" value="ECO:0007669"/>
    <property type="project" value="UniProtKB-KW"/>
</dbReference>
<dbReference type="InterPro" id="IPR052215">
    <property type="entry name" value="Plant_ABCG"/>
</dbReference>
<keyword evidence="4 9" id="KW-0812">Transmembrane</keyword>
<feature type="domain" description="ABC transporter" evidence="10">
    <location>
        <begin position="32"/>
        <end position="280"/>
    </location>
</feature>
<keyword evidence="5" id="KW-0547">Nucleotide-binding</keyword>
<name>A0A1L9PJK7_ASPVE</name>
<evidence type="ECO:0000256" key="4">
    <source>
        <dbReference type="ARBA" id="ARBA00022692"/>
    </source>
</evidence>
<dbReference type="EMBL" id="KV878128">
    <property type="protein sequence ID" value="OJJ01717.1"/>
    <property type="molecule type" value="Genomic_DNA"/>
</dbReference>
<evidence type="ECO:0000256" key="9">
    <source>
        <dbReference type="SAM" id="Phobius"/>
    </source>
</evidence>
<dbReference type="InterPro" id="IPR013525">
    <property type="entry name" value="ABC2_TM"/>
</dbReference>